<protein>
    <submittedName>
        <fullName evidence="1">Uncharacterized protein</fullName>
    </submittedName>
</protein>
<keyword evidence="2" id="KW-1185">Reference proteome</keyword>
<dbReference type="Proteomes" id="UP000790709">
    <property type="component" value="Unassembled WGS sequence"/>
</dbReference>
<gene>
    <name evidence="1" type="ORF">BV22DRAFT_737205</name>
</gene>
<organism evidence="1 2">
    <name type="scientific">Leucogyrophana mollusca</name>
    <dbReference type="NCBI Taxonomy" id="85980"/>
    <lineage>
        <taxon>Eukaryota</taxon>
        <taxon>Fungi</taxon>
        <taxon>Dikarya</taxon>
        <taxon>Basidiomycota</taxon>
        <taxon>Agaricomycotina</taxon>
        <taxon>Agaricomycetes</taxon>
        <taxon>Agaricomycetidae</taxon>
        <taxon>Boletales</taxon>
        <taxon>Boletales incertae sedis</taxon>
        <taxon>Leucogyrophana</taxon>
    </lineage>
</organism>
<evidence type="ECO:0000313" key="1">
    <source>
        <dbReference type="EMBL" id="KAH7921329.1"/>
    </source>
</evidence>
<name>A0ACB8B6Y1_9AGAM</name>
<accession>A0ACB8B6Y1</accession>
<dbReference type="EMBL" id="MU266531">
    <property type="protein sequence ID" value="KAH7921329.1"/>
    <property type="molecule type" value="Genomic_DNA"/>
</dbReference>
<proteinExistence type="predicted"/>
<comment type="caution">
    <text evidence="1">The sequence shown here is derived from an EMBL/GenBank/DDBJ whole genome shotgun (WGS) entry which is preliminary data.</text>
</comment>
<evidence type="ECO:0000313" key="2">
    <source>
        <dbReference type="Proteomes" id="UP000790709"/>
    </source>
</evidence>
<reference evidence="1" key="1">
    <citation type="journal article" date="2021" name="New Phytol.">
        <title>Evolutionary innovations through gain and loss of genes in the ectomycorrhizal Boletales.</title>
        <authorList>
            <person name="Wu G."/>
            <person name="Miyauchi S."/>
            <person name="Morin E."/>
            <person name="Kuo A."/>
            <person name="Drula E."/>
            <person name="Varga T."/>
            <person name="Kohler A."/>
            <person name="Feng B."/>
            <person name="Cao Y."/>
            <person name="Lipzen A."/>
            <person name="Daum C."/>
            <person name="Hundley H."/>
            <person name="Pangilinan J."/>
            <person name="Johnson J."/>
            <person name="Barry K."/>
            <person name="LaButti K."/>
            <person name="Ng V."/>
            <person name="Ahrendt S."/>
            <person name="Min B."/>
            <person name="Choi I.G."/>
            <person name="Park H."/>
            <person name="Plett J.M."/>
            <person name="Magnuson J."/>
            <person name="Spatafora J.W."/>
            <person name="Nagy L.G."/>
            <person name="Henrissat B."/>
            <person name="Grigoriev I.V."/>
            <person name="Yang Z.L."/>
            <person name="Xu J."/>
            <person name="Martin F.M."/>
        </authorList>
    </citation>
    <scope>NUCLEOTIDE SEQUENCE</scope>
    <source>
        <strain evidence="1">KUC20120723A-06</strain>
    </source>
</reference>
<sequence length="99" mass="11712">MERSRRWARYKRRVHQREVRSVEGWRIARPTIDSRGGERSAKGRNLKECDVGNTRIPLPSTHCATGQLPYWRRRDTTLPDGWVLILILHSKNEYGARWS</sequence>